<dbReference type="FunFam" id="1.10.8.60:FF:000084">
    <property type="entry name" value="p-loop containing nucleoside triphosphate hydrolase superfamily protein"/>
    <property type="match status" value="1"/>
</dbReference>
<dbReference type="Gene3D" id="1.10.8.60">
    <property type="match status" value="1"/>
</dbReference>
<dbReference type="GO" id="GO:0008270">
    <property type="term" value="F:zinc ion binding"/>
    <property type="evidence" value="ECO:0007669"/>
    <property type="project" value="UniProtKB-KW"/>
</dbReference>
<dbReference type="Proteomes" id="UP000504608">
    <property type="component" value="Unplaced"/>
</dbReference>
<dbReference type="InterPro" id="IPR041569">
    <property type="entry name" value="AAA_lid_3"/>
</dbReference>
<dbReference type="PANTHER" id="PTHR23069">
    <property type="entry name" value="AAA DOMAIN-CONTAINING"/>
    <property type="match status" value="1"/>
</dbReference>
<dbReference type="InterPro" id="IPR034732">
    <property type="entry name" value="EPHD"/>
</dbReference>
<evidence type="ECO:0000259" key="9">
    <source>
        <dbReference type="PROSITE" id="PS51805"/>
    </source>
</evidence>
<evidence type="ECO:0000313" key="11">
    <source>
        <dbReference type="RefSeq" id="XP_022985123.1"/>
    </source>
</evidence>
<dbReference type="RefSeq" id="XP_022985123.1">
    <property type="nucleotide sequence ID" value="XM_023129355.1"/>
</dbReference>
<dbReference type="GO" id="GO:0005634">
    <property type="term" value="C:nucleus"/>
    <property type="evidence" value="ECO:0007669"/>
    <property type="project" value="UniProtKB-ARBA"/>
</dbReference>
<dbReference type="PROSITE" id="PS00674">
    <property type="entry name" value="AAA"/>
    <property type="match status" value="1"/>
</dbReference>
<feature type="region of interest" description="Disordered" evidence="8">
    <location>
        <begin position="1603"/>
        <end position="1623"/>
    </location>
</feature>
<evidence type="ECO:0000256" key="4">
    <source>
        <dbReference type="ARBA" id="ARBA00022771"/>
    </source>
</evidence>
<sequence>MRVSSGSVSSSLKQSDNRSGSRLKKKHKRLDAICEKEYSRNHGDVNENGSGLGIVEADLGLRRSSRVRRAPVLLDASPMPKKKRLKVHGNETSGMKTIANSLPQLSDELNDEKPDNWRSRLRSGNRNLGIRVEKGTRASRKRKLFDEIVDVEVKSSGMRRFGVTNDQINIEKEVKSPKIKDGCCREDILDIDNEDDDEEEDEEWEEEEEVEEEGEEEGEEEEEEEEEEKEGEEEEEVVEGKEVMTAKNEREDVLPLKNEMDDKNVKAVDDVIPEVVEKLDKETSSSFHVDEACSVDHNEEPANVVENSNNGEIPLEELTQLNEGINEIHDVEAAVVSTNEVVVGRRCDEKAIDLGKFTEKSRQHSGDLNLKKFTDSSTGMLGKARIKEGRRCGLCGGGIDGKPPKKLVQDSGESENEACSGSSASEEPNYDKWDGFGDEPGWLGRLLGPINDRYGIAGIWVHQHCAVWSPEVYFAGLGCLKNVRAALCRGRALKCTRCGRPGATIGCRVDRCPRTYHLPCARANGCIFDHRKFLIACTDHRHIFQPHGNQYLARIKRLKAKKMKLEIKKQSNDAWRRDIEAEEKWLENCGEDEEFLKRESKRLHRDLVRIAPVYIGGSNSEGENLYRGWESVAGLQGVIQCMKEVVFLPLLYPELFDRFGITPPRGVLLHGYPGTGKTHVVRALIGSCARGDKRIAYFARKGADCLGKYVGDAERQLRLLFQVAEKCQPSIIFFDEIDGLAPCRTRQQDQTHNSVVSTLLALLDGLKSRGSVVVIGATNRPEAVDPALRRPGRFDREIYFPLPSVEDRAAILSLHTQRWPKPVEGPLLQWIARRTAGFAGADLQALCTQAAMSALKRNFPLKKVLSASGEQALRDNCPPLPSILVEERDWLEALLYSPPPCSRREAGMAANDVASSPLPSHLIPCLLQPLSTLLVSLYLDERISLPANLLNAATLIKSVIVTALDGRKIVTSCWWSYVHDFLQDADIAYEIEIKLQGSGVLLEDSTFVGSGVLNNETGNDSSKFESVGHRGGPPTTMVESPFTLENKSGFRILIAGNPRSGPRHLASCLLHCYIQHVEIRKVDIATISQEGHGDLVQGISQILLNCSSMGLCLLFMPRIDLWAIESQNQTSEECGFYLNEEQYPKDGTIVKDGLLGGRENRSYSDQSKSTKRTGLQDESLSSASYAWSSFVEQVESLSTPLMILATSEVPFLLLPQEIRWFFGNDLSICRPTTTEHSVPRFSVQIDEGFDHDMVINQSATELSRDILKLLVHLIHQKSHTKTSICTKNQISVIQDESNAADQQIDKETASEHTGEKKSPDVSSVRIVPLPGSRTMRVKSNLSSVISTFGYQILRYPHFAELCWVTSKLKEGPSADVSGPWKGWPFNSCIVRPMNALEKVASSSTSNGKSKEISGMVRGLIAVGLSAIRGAYTSLRKVSFDVRLVLDLLVEQINAKINSGKDRYQYFRLLSQVAYLEDVVNSWVFTLHSLEQDSKKIETSTNHASGGNEILCEKNEPIISNEGCLTHEIPEVSCQEPVDEEEVVRIDSLVDGDLNQSNSQDTTFISGGHGDGNFCSKSVSNQSHDIAADDDDDQLTDNIPLNETSVLAPDDLEDNRNDTSVKEPLNLGTESVFELEDHHHHQNSSEVCADEIPSCTKPYNYSNGCCTLENGCKCDGCKPDTDTNDREVNVHSSPSRSDLSTSSAQVCSIQCCTGCLNILYGATRTILHNELGSNWNNWTVEDVHDIVAALSVDLLAAVRRAFLDGNDTCVFNDRRKASDSRTCDCKSWKDMVFTAVECICHCEKESWSEKVSPSPCSEMGLEPNFIFRDGVLVSQDPNRNVSFHCKLETLCLCSLAELIVMANEPLNG</sequence>
<dbReference type="Pfam" id="PF17862">
    <property type="entry name" value="AAA_lid_3"/>
    <property type="match status" value="1"/>
</dbReference>
<dbReference type="SMART" id="SM00382">
    <property type="entry name" value="AAA"/>
    <property type="match status" value="1"/>
</dbReference>
<dbReference type="GO" id="GO:0045815">
    <property type="term" value="P:transcription initiation-coupled chromatin remodeling"/>
    <property type="evidence" value="ECO:0007669"/>
    <property type="project" value="TreeGrafter"/>
</dbReference>
<dbReference type="Pfam" id="PF00004">
    <property type="entry name" value="AAA"/>
    <property type="match status" value="1"/>
</dbReference>
<feature type="compositionally biased region" description="Basic and acidic residues" evidence="8">
    <location>
        <begin position="1303"/>
        <end position="1319"/>
    </location>
</feature>
<feature type="region of interest" description="Disordered" evidence="8">
    <location>
        <begin position="1"/>
        <end position="30"/>
    </location>
</feature>
<dbReference type="PANTHER" id="PTHR23069:SF7">
    <property type="entry name" value="P-LOOP CONTAINING NUCLEOSIDE TRIPHOSPHATE HYDROLASES SUPERFAMILY PROTEIN"/>
    <property type="match status" value="1"/>
</dbReference>
<feature type="region of interest" description="Disordered" evidence="8">
    <location>
        <begin position="1154"/>
        <end position="1175"/>
    </location>
</feature>
<keyword evidence="7" id="KW-0103">Bromodomain</keyword>
<keyword evidence="2" id="KW-0479">Metal-binding</keyword>
<comment type="similarity">
    <text evidence="1">Belongs to the AAA ATPase family.</text>
</comment>
<feature type="region of interest" description="Disordered" evidence="8">
    <location>
        <begin position="181"/>
        <end position="251"/>
    </location>
</feature>
<feature type="compositionally biased region" description="Basic and acidic residues" evidence="8">
    <location>
        <begin position="238"/>
        <end position="251"/>
    </location>
</feature>
<dbReference type="Pfam" id="PF13771">
    <property type="entry name" value="zf-HC5HC2H"/>
    <property type="match status" value="1"/>
</dbReference>
<dbReference type="GO" id="GO:0006337">
    <property type="term" value="P:nucleosome disassembly"/>
    <property type="evidence" value="ECO:0007669"/>
    <property type="project" value="TreeGrafter"/>
</dbReference>
<evidence type="ECO:0000256" key="6">
    <source>
        <dbReference type="ARBA" id="ARBA00022840"/>
    </source>
</evidence>
<keyword evidence="4" id="KW-0863">Zinc-finger</keyword>
<feature type="domain" description="PHD-type" evidence="9">
    <location>
        <begin position="421"/>
        <end position="541"/>
    </location>
</feature>
<feature type="compositionally biased region" description="Polar residues" evidence="8">
    <location>
        <begin position="1163"/>
        <end position="1175"/>
    </location>
</feature>
<gene>
    <name evidence="11" type="primary">LOC111483207</name>
</gene>
<dbReference type="FunFam" id="3.30.40.10:FF:000739">
    <property type="entry name" value="P-loop containing nucleoside triphosphate hydrolases superfamily protein"/>
    <property type="match status" value="1"/>
</dbReference>
<dbReference type="OrthoDB" id="5421at2759"/>
<evidence type="ECO:0000256" key="3">
    <source>
        <dbReference type="ARBA" id="ARBA00022741"/>
    </source>
</evidence>
<proteinExistence type="inferred from homology"/>
<dbReference type="InterPro" id="IPR003593">
    <property type="entry name" value="AAA+_ATPase"/>
</dbReference>
<dbReference type="GO" id="GO:0016887">
    <property type="term" value="F:ATP hydrolysis activity"/>
    <property type="evidence" value="ECO:0007669"/>
    <property type="project" value="InterPro"/>
</dbReference>
<dbReference type="SUPFAM" id="SSF52540">
    <property type="entry name" value="P-loop containing nucleoside triphosphate hydrolases"/>
    <property type="match status" value="1"/>
</dbReference>
<keyword evidence="5" id="KW-0862">Zinc</keyword>
<feature type="compositionally biased region" description="Acidic residues" evidence="8">
    <location>
        <begin position="189"/>
        <end position="237"/>
    </location>
</feature>
<evidence type="ECO:0000256" key="5">
    <source>
        <dbReference type="ARBA" id="ARBA00022833"/>
    </source>
</evidence>
<accession>A0A6J1JCN4</accession>
<dbReference type="InterPro" id="IPR027417">
    <property type="entry name" value="P-loop_NTPase"/>
</dbReference>
<feature type="compositionally biased region" description="Polar residues" evidence="8">
    <location>
        <begin position="417"/>
        <end position="426"/>
    </location>
</feature>
<reference evidence="11" key="1">
    <citation type="submission" date="2025-08" db="UniProtKB">
        <authorList>
            <consortium name="RefSeq"/>
        </authorList>
    </citation>
    <scope>IDENTIFICATION</scope>
    <source>
        <tissue evidence="11">Young leaves</tissue>
    </source>
</reference>
<dbReference type="GeneID" id="111483207"/>
<evidence type="ECO:0000256" key="1">
    <source>
        <dbReference type="ARBA" id="ARBA00006914"/>
    </source>
</evidence>
<name>A0A6J1JCN4_CUCMA</name>
<dbReference type="KEGG" id="cmax:111483207"/>
<feature type="compositionally biased region" description="Low complexity" evidence="8">
    <location>
        <begin position="1"/>
        <end position="11"/>
    </location>
</feature>
<dbReference type="FunFam" id="3.40.50.300:FF:000061">
    <property type="entry name" value="ATPase family, AAA domain-containing 2"/>
    <property type="match status" value="1"/>
</dbReference>
<keyword evidence="10" id="KW-1185">Reference proteome</keyword>
<dbReference type="InterPro" id="IPR045199">
    <property type="entry name" value="ATAD2-like"/>
</dbReference>
<protein>
    <submittedName>
        <fullName evidence="11">Uncharacterized protein LOC111483207</fullName>
    </submittedName>
</protein>
<organism evidence="10 11">
    <name type="scientific">Cucurbita maxima</name>
    <name type="common">Pumpkin</name>
    <name type="synonym">Winter squash</name>
    <dbReference type="NCBI Taxonomy" id="3661"/>
    <lineage>
        <taxon>Eukaryota</taxon>
        <taxon>Viridiplantae</taxon>
        <taxon>Streptophyta</taxon>
        <taxon>Embryophyta</taxon>
        <taxon>Tracheophyta</taxon>
        <taxon>Spermatophyta</taxon>
        <taxon>Magnoliopsida</taxon>
        <taxon>eudicotyledons</taxon>
        <taxon>Gunneridae</taxon>
        <taxon>Pentapetalae</taxon>
        <taxon>rosids</taxon>
        <taxon>fabids</taxon>
        <taxon>Cucurbitales</taxon>
        <taxon>Cucurbitaceae</taxon>
        <taxon>Cucurbiteae</taxon>
        <taxon>Cucurbita</taxon>
    </lineage>
</organism>
<dbReference type="InterPro" id="IPR003960">
    <property type="entry name" value="ATPase_AAA_CS"/>
</dbReference>
<dbReference type="InterPro" id="IPR003959">
    <property type="entry name" value="ATPase_AAA_core"/>
</dbReference>
<keyword evidence="3" id="KW-0547">Nucleotide-binding</keyword>
<dbReference type="GO" id="GO:0042393">
    <property type="term" value="F:histone binding"/>
    <property type="evidence" value="ECO:0007669"/>
    <property type="project" value="TreeGrafter"/>
</dbReference>
<dbReference type="GO" id="GO:0006334">
    <property type="term" value="P:nucleosome assembly"/>
    <property type="evidence" value="ECO:0007669"/>
    <property type="project" value="TreeGrafter"/>
</dbReference>
<dbReference type="PROSITE" id="PS51805">
    <property type="entry name" value="EPHD"/>
    <property type="match status" value="1"/>
</dbReference>
<dbReference type="GO" id="GO:0005524">
    <property type="term" value="F:ATP binding"/>
    <property type="evidence" value="ECO:0007669"/>
    <property type="project" value="UniProtKB-KW"/>
</dbReference>
<feature type="region of interest" description="Disordered" evidence="8">
    <location>
        <begin position="1297"/>
        <end position="1325"/>
    </location>
</feature>
<evidence type="ECO:0000256" key="8">
    <source>
        <dbReference type="SAM" id="MobiDB-lite"/>
    </source>
</evidence>
<evidence type="ECO:0000256" key="7">
    <source>
        <dbReference type="ARBA" id="ARBA00023117"/>
    </source>
</evidence>
<dbReference type="GO" id="GO:0003682">
    <property type="term" value="F:chromatin binding"/>
    <property type="evidence" value="ECO:0007669"/>
    <property type="project" value="TreeGrafter"/>
</dbReference>
<feature type="region of interest" description="Disordered" evidence="8">
    <location>
        <begin position="405"/>
        <end position="430"/>
    </location>
</feature>
<dbReference type="InterPro" id="IPR013083">
    <property type="entry name" value="Znf_RING/FYVE/PHD"/>
</dbReference>
<dbReference type="Gene3D" id="3.40.50.300">
    <property type="entry name" value="P-loop containing nucleotide triphosphate hydrolases"/>
    <property type="match status" value="1"/>
</dbReference>
<dbReference type="Gene3D" id="3.30.40.10">
    <property type="entry name" value="Zinc/RING finger domain, C3HC4 (zinc finger)"/>
    <property type="match status" value="1"/>
</dbReference>
<evidence type="ECO:0000313" key="10">
    <source>
        <dbReference type="Proteomes" id="UP000504608"/>
    </source>
</evidence>
<evidence type="ECO:0000256" key="2">
    <source>
        <dbReference type="ARBA" id="ARBA00022723"/>
    </source>
</evidence>
<keyword evidence="6" id="KW-0067">ATP-binding</keyword>